<sequence>METTHSTVPGAGSLHDCQTRDGQQFRILADRPGRREIFVYDSAEPDRVVARIVLEEDEADQVAELLHSQPLTDRIAELERRVARLAGSGK</sequence>
<dbReference type="RefSeq" id="WP_120691910.1">
    <property type="nucleotide sequence ID" value="NZ_RBNH01000004.1"/>
</dbReference>
<evidence type="ECO:0000313" key="2">
    <source>
        <dbReference type="EMBL" id="RKO25331.1"/>
    </source>
</evidence>
<organism evidence="2 3">
    <name type="scientific">Pseudarthrobacter phenanthrenivorans</name>
    <name type="common">Arthrobacter phenanthrenivorans</name>
    <dbReference type="NCBI Taxonomy" id="361575"/>
    <lineage>
        <taxon>Bacteria</taxon>
        <taxon>Bacillati</taxon>
        <taxon>Actinomycetota</taxon>
        <taxon>Actinomycetes</taxon>
        <taxon>Micrococcales</taxon>
        <taxon>Micrococcaceae</taxon>
        <taxon>Pseudarthrobacter</taxon>
    </lineage>
</organism>
<name>A0A3B0FUL2_PSEPS</name>
<gene>
    <name evidence="2" type="ORF">D7Z96_05840</name>
</gene>
<dbReference type="InterPro" id="IPR058776">
    <property type="entry name" value="KhtT-like_N"/>
</dbReference>
<reference evidence="2 3" key="1">
    <citation type="submission" date="2018-10" db="EMBL/GenBank/DDBJ databases">
        <title>Genome-guide identification and characterization of bacteria that degrade polycyclic aromatic hydrocarbons and resist hexavalent chromium simultaneously.</title>
        <authorList>
            <person name="Feng H."/>
        </authorList>
    </citation>
    <scope>NUCLEOTIDE SEQUENCE [LARGE SCALE GENOMIC DNA]</scope>
    <source>
        <strain evidence="2 3">J015</strain>
    </source>
</reference>
<evidence type="ECO:0000313" key="3">
    <source>
        <dbReference type="Proteomes" id="UP000273159"/>
    </source>
</evidence>
<feature type="domain" description="Potassium/proton antiporter subunit KhtT-like N-terminal" evidence="1">
    <location>
        <begin position="1"/>
        <end position="69"/>
    </location>
</feature>
<dbReference type="AlphaFoldDB" id="A0A3B0FUL2"/>
<evidence type="ECO:0000259" key="1">
    <source>
        <dbReference type="Pfam" id="PF25991"/>
    </source>
</evidence>
<reference evidence="3" key="2">
    <citation type="submission" date="2018-10" db="EMBL/GenBank/DDBJ databases">
        <authorList>
            <person name="Wang Y."/>
            <person name="Wang J."/>
            <person name="Yang X."/>
            <person name="Wang Z."/>
            <person name="Huang Y."/>
        </authorList>
    </citation>
    <scope>NUCLEOTIDE SEQUENCE [LARGE SCALE GENOMIC DNA]</scope>
    <source>
        <strain evidence="3">J015</strain>
    </source>
</reference>
<protein>
    <recommendedName>
        <fullName evidence="1">Potassium/proton antiporter subunit KhtT-like N-terminal domain-containing protein</fullName>
    </recommendedName>
</protein>
<dbReference type="EMBL" id="RBNH01000004">
    <property type="protein sequence ID" value="RKO25331.1"/>
    <property type="molecule type" value="Genomic_DNA"/>
</dbReference>
<proteinExistence type="predicted"/>
<comment type="caution">
    <text evidence="2">The sequence shown here is derived from an EMBL/GenBank/DDBJ whole genome shotgun (WGS) entry which is preliminary data.</text>
</comment>
<dbReference type="Proteomes" id="UP000273159">
    <property type="component" value="Unassembled WGS sequence"/>
</dbReference>
<accession>A0A3B0FUL2</accession>
<dbReference type="Pfam" id="PF25991">
    <property type="entry name" value="KhtT_N"/>
    <property type="match status" value="1"/>
</dbReference>